<name>A0A846XRN5_9NOCA</name>
<proteinExistence type="predicted"/>
<evidence type="ECO:0000313" key="3">
    <source>
        <dbReference type="Proteomes" id="UP000565711"/>
    </source>
</evidence>
<protein>
    <recommendedName>
        <fullName evidence="4">Secreted protein</fullName>
    </recommendedName>
</protein>
<dbReference type="RefSeq" id="WP_157102764.1">
    <property type="nucleotide sequence ID" value="NZ_JAAXOP010000001.1"/>
</dbReference>
<gene>
    <name evidence="2" type="ORF">HGA08_00920</name>
</gene>
<organism evidence="2 3">
    <name type="scientific">Nocardia vermiculata</name>
    <dbReference type="NCBI Taxonomy" id="257274"/>
    <lineage>
        <taxon>Bacteria</taxon>
        <taxon>Bacillati</taxon>
        <taxon>Actinomycetota</taxon>
        <taxon>Actinomycetes</taxon>
        <taxon>Mycobacteriales</taxon>
        <taxon>Nocardiaceae</taxon>
        <taxon>Nocardia</taxon>
    </lineage>
</organism>
<dbReference type="Proteomes" id="UP000565711">
    <property type="component" value="Unassembled WGS sequence"/>
</dbReference>
<evidence type="ECO:0000256" key="1">
    <source>
        <dbReference type="SAM" id="SignalP"/>
    </source>
</evidence>
<dbReference type="AlphaFoldDB" id="A0A846XRN5"/>
<feature type="signal peptide" evidence="1">
    <location>
        <begin position="1"/>
        <end position="26"/>
    </location>
</feature>
<comment type="caution">
    <text evidence="2">The sequence shown here is derived from an EMBL/GenBank/DDBJ whole genome shotgun (WGS) entry which is preliminary data.</text>
</comment>
<feature type="chain" id="PRO_5032750067" description="Secreted protein" evidence="1">
    <location>
        <begin position="27"/>
        <end position="139"/>
    </location>
</feature>
<reference evidence="2 3" key="1">
    <citation type="submission" date="2020-04" db="EMBL/GenBank/DDBJ databases">
        <title>MicrobeNet Type strains.</title>
        <authorList>
            <person name="Nicholson A.C."/>
        </authorList>
    </citation>
    <scope>NUCLEOTIDE SEQUENCE [LARGE SCALE GENOMIC DNA]</scope>
    <source>
        <strain evidence="2 3">JCM 12354</strain>
    </source>
</reference>
<sequence length="139" mass="14608">MNIRHAAAGAALIAAAVCAVPATATADDPEFPRSGVIPAGNYHITRHPANVLGTPMENCDLQVFPDGATVTLRCADWSKTGRQNIVGPDQAYITLEGVPIGMDIRDIDPRQGHWIGTLNIASTPIAAPYPVAGVTLQRT</sequence>
<keyword evidence="1" id="KW-0732">Signal</keyword>
<evidence type="ECO:0000313" key="2">
    <source>
        <dbReference type="EMBL" id="NKY48772.1"/>
    </source>
</evidence>
<dbReference type="EMBL" id="JAAXOP010000001">
    <property type="protein sequence ID" value="NKY48772.1"/>
    <property type="molecule type" value="Genomic_DNA"/>
</dbReference>
<evidence type="ECO:0008006" key="4">
    <source>
        <dbReference type="Google" id="ProtNLM"/>
    </source>
</evidence>
<accession>A0A846XRN5</accession>
<keyword evidence="3" id="KW-1185">Reference proteome</keyword>